<dbReference type="InterPro" id="IPR025857">
    <property type="entry name" value="MacB_PCD"/>
</dbReference>
<dbReference type="PANTHER" id="PTHR30489">
    <property type="entry name" value="LIPOPROTEIN-RELEASING SYSTEM TRANSMEMBRANE PROTEIN LOLE"/>
    <property type="match status" value="1"/>
</dbReference>
<dbReference type="NCBIfam" id="TIGR02212">
    <property type="entry name" value="lolCE"/>
    <property type="match status" value="1"/>
</dbReference>
<comment type="caution">
    <text evidence="11">The sequence shown here is derived from an EMBL/GenBank/DDBJ whole genome shotgun (WGS) entry which is preliminary data.</text>
</comment>
<gene>
    <name evidence="11" type="ORF">SP90_06930</name>
</gene>
<dbReference type="STRING" id="1560234.SP90_06930"/>
<feature type="domain" description="ABC3 transporter permease C-terminal" evidence="9">
    <location>
        <begin position="276"/>
        <end position="401"/>
    </location>
</feature>
<keyword evidence="7 8" id="KW-0472">Membrane</keyword>
<evidence type="ECO:0000256" key="7">
    <source>
        <dbReference type="ARBA" id="ARBA00023136"/>
    </source>
</evidence>
<organism evidence="11 12">
    <name type="scientific">Halodesulfovibrio spirochaetisodalis</name>
    <dbReference type="NCBI Taxonomy" id="1560234"/>
    <lineage>
        <taxon>Bacteria</taxon>
        <taxon>Pseudomonadati</taxon>
        <taxon>Thermodesulfobacteriota</taxon>
        <taxon>Desulfovibrionia</taxon>
        <taxon>Desulfovibrionales</taxon>
        <taxon>Desulfovibrionaceae</taxon>
        <taxon>Halodesulfovibrio</taxon>
    </lineage>
</organism>
<comment type="similarity">
    <text evidence="2">Belongs to the ABC-4 integral membrane protein family. LolC/E subfamily.</text>
</comment>
<dbReference type="OrthoDB" id="9808461at2"/>
<dbReference type="Pfam" id="PF12704">
    <property type="entry name" value="MacB_PCD"/>
    <property type="match status" value="1"/>
</dbReference>
<evidence type="ECO:0000256" key="1">
    <source>
        <dbReference type="ARBA" id="ARBA00004651"/>
    </source>
</evidence>
<sequence>MKFESFIALRYLFARRQQSFISVISIISVLGVALGVASLIVVLAVMNGFTEDLRDKILGVNAHVITMSAAGNISGYAELTKEIEGVSGVTGVTPFIYSELMASSSQGVKGVILRGVQPKSADKVLTIRKYMIDGGFPELERKGLPGIIIGNELAKRLGVGIGRRINLLSPSGKKTSQGFVPRVRNFRVVGIYKTGMWEYDSSLAFVTLNSARELLGWNDSKVTGIEVSVSDVNNADKVAKKITEKLGGYPFYSRSWMDMNANLFAALKLEKTAMGVILTLIVLVGSFSIITTLVMLVMEKTRDIAVLMSMGATKKQIRRIFMLQGTIIGVVGTALGFALGLGVGELLKKYQFVELPKGVYSMDKLPIIHDWTDLVIIGVSAMVLCFLATLYPAKQAAKLEPADALRYE</sequence>
<keyword evidence="12" id="KW-1185">Reference proteome</keyword>
<keyword evidence="6 8" id="KW-1133">Transmembrane helix</keyword>
<reference evidence="11 12" key="1">
    <citation type="submission" date="2015-01" db="EMBL/GenBank/DDBJ databases">
        <title>Desulfovibrio sp. JC271 draft genome sequence.</title>
        <authorList>
            <person name="Shivani Y."/>
            <person name="Subhash Y."/>
            <person name="Sasikala C."/>
            <person name="Ramana C.V."/>
        </authorList>
    </citation>
    <scope>NUCLEOTIDE SEQUENCE [LARGE SCALE GENOMIC DNA]</scope>
    <source>
        <strain evidence="11 12">JC271</strain>
    </source>
</reference>
<keyword evidence="5 8" id="KW-0812">Transmembrane</keyword>
<dbReference type="EMBL" id="JXMS01000009">
    <property type="protein sequence ID" value="OBQ52691.1"/>
    <property type="molecule type" value="Genomic_DNA"/>
</dbReference>
<evidence type="ECO:0000256" key="2">
    <source>
        <dbReference type="ARBA" id="ARBA00005236"/>
    </source>
</evidence>
<dbReference type="GO" id="GO:0098797">
    <property type="term" value="C:plasma membrane protein complex"/>
    <property type="evidence" value="ECO:0007669"/>
    <property type="project" value="TreeGrafter"/>
</dbReference>
<evidence type="ECO:0000256" key="4">
    <source>
        <dbReference type="ARBA" id="ARBA00022475"/>
    </source>
</evidence>
<evidence type="ECO:0000256" key="3">
    <source>
        <dbReference type="ARBA" id="ARBA00022448"/>
    </source>
</evidence>
<dbReference type="RefSeq" id="WP_066853931.1">
    <property type="nucleotide sequence ID" value="NZ_JXMS01000009.1"/>
</dbReference>
<evidence type="ECO:0000313" key="12">
    <source>
        <dbReference type="Proteomes" id="UP000091979"/>
    </source>
</evidence>
<accession>A0A1B7XES0</accession>
<dbReference type="InterPro" id="IPR003838">
    <property type="entry name" value="ABC3_permease_C"/>
</dbReference>
<protein>
    <submittedName>
        <fullName evidence="11">ABC transporter permease</fullName>
    </submittedName>
</protein>
<dbReference type="PANTHER" id="PTHR30489:SF0">
    <property type="entry name" value="LIPOPROTEIN-RELEASING SYSTEM TRANSMEMBRANE PROTEIN LOLE"/>
    <property type="match status" value="1"/>
</dbReference>
<evidence type="ECO:0000259" key="10">
    <source>
        <dbReference type="Pfam" id="PF12704"/>
    </source>
</evidence>
<dbReference type="AlphaFoldDB" id="A0A1B7XES0"/>
<dbReference type="InterPro" id="IPR011925">
    <property type="entry name" value="LolCE_TM"/>
</dbReference>
<evidence type="ECO:0000313" key="11">
    <source>
        <dbReference type="EMBL" id="OBQ52691.1"/>
    </source>
</evidence>
<dbReference type="PATRIC" id="fig|1560234.3.peg.3356"/>
<feature type="transmembrane region" description="Helical" evidence="8">
    <location>
        <begin position="20"/>
        <end position="46"/>
    </location>
</feature>
<dbReference type="Pfam" id="PF02687">
    <property type="entry name" value="FtsX"/>
    <property type="match status" value="1"/>
</dbReference>
<keyword evidence="4" id="KW-1003">Cell membrane</keyword>
<feature type="domain" description="MacB-like periplasmic core" evidence="10">
    <location>
        <begin position="25"/>
        <end position="244"/>
    </location>
</feature>
<name>A0A1B7XES0_9BACT</name>
<dbReference type="InterPro" id="IPR051447">
    <property type="entry name" value="Lipoprotein-release_system"/>
</dbReference>
<feature type="transmembrane region" description="Helical" evidence="8">
    <location>
        <begin position="319"/>
        <end position="343"/>
    </location>
</feature>
<comment type="subcellular location">
    <subcellularLocation>
        <location evidence="1">Cell membrane</location>
        <topology evidence="1">Multi-pass membrane protein</topology>
    </subcellularLocation>
</comment>
<dbReference type="GO" id="GO:0042953">
    <property type="term" value="P:lipoprotein transport"/>
    <property type="evidence" value="ECO:0007669"/>
    <property type="project" value="InterPro"/>
</dbReference>
<evidence type="ECO:0000256" key="8">
    <source>
        <dbReference type="SAM" id="Phobius"/>
    </source>
</evidence>
<dbReference type="GO" id="GO:0044874">
    <property type="term" value="P:lipoprotein localization to outer membrane"/>
    <property type="evidence" value="ECO:0007669"/>
    <property type="project" value="TreeGrafter"/>
</dbReference>
<evidence type="ECO:0000256" key="5">
    <source>
        <dbReference type="ARBA" id="ARBA00022692"/>
    </source>
</evidence>
<dbReference type="Proteomes" id="UP000091979">
    <property type="component" value="Unassembled WGS sequence"/>
</dbReference>
<evidence type="ECO:0000259" key="9">
    <source>
        <dbReference type="Pfam" id="PF02687"/>
    </source>
</evidence>
<feature type="transmembrane region" description="Helical" evidence="8">
    <location>
        <begin position="273"/>
        <end position="298"/>
    </location>
</feature>
<evidence type="ECO:0000256" key="6">
    <source>
        <dbReference type="ARBA" id="ARBA00022989"/>
    </source>
</evidence>
<proteinExistence type="inferred from homology"/>
<feature type="transmembrane region" description="Helical" evidence="8">
    <location>
        <begin position="371"/>
        <end position="391"/>
    </location>
</feature>
<keyword evidence="3" id="KW-0813">Transport</keyword>